<sequence>MIDYQRKDCVTPPAVPLLDAPKKPPVWVWLHPASTKVNTVIIINFFIIICISIKFSNLSPNTTPLKPQQSTKFNIVTELSQNIAKVAAVSNSFHFIIRKNHGHGSF</sequence>
<comment type="caution">
    <text evidence="2">The sequence shown here is derived from an EMBL/GenBank/DDBJ whole genome shotgun (WGS) entry which is preliminary data.</text>
</comment>
<dbReference type="Proteomes" id="UP000486297">
    <property type="component" value="Unassembled WGS sequence"/>
</dbReference>
<name>A0A7X2GXA0_9NEIS</name>
<gene>
    <name evidence="2" type="ORF">GJU80_03540</name>
</gene>
<dbReference type="EMBL" id="WJXO01000001">
    <property type="protein sequence ID" value="MRN37585.1"/>
    <property type="molecule type" value="Genomic_DNA"/>
</dbReference>
<keyword evidence="1" id="KW-0812">Transmembrane</keyword>
<keyword evidence="1" id="KW-1133">Transmembrane helix</keyword>
<protein>
    <submittedName>
        <fullName evidence="2">Uncharacterized protein</fullName>
    </submittedName>
</protein>
<keyword evidence="3" id="KW-1185">Reference proteome</keyword>
<reference evidence="2" key="1">
    <citation type="journal article" name="Emerg. Infect. Dis.">
        <title>Two cases of a newly characterized neisseria species.</title>
        <authorList>
            <person name="Mustapha M."/>
            <person name="Lemos A.P.S."/>
            <person name="Harrison L.H."/>
            <person name="Vantyne D."/>
            <person name="Sacchi C.T."/>
        </authorList>
    </citation>
    <scope>NUCLEOTIDE SEQUENCE</scope>
    <source>
        <strain evidence="2">N.95.16</strain>
    </source>
</reference>
<evidence type="ECO:0000313" key="3">
    <source>
        <dbReference type="Proteomes" id="UP000486297"/>
    </source>
</evidence>
<accession>A0A7X2GXA0</accession>
<organism evidence="2 3">
    <name type="scientific">Neisseria brasiliensis</name>
    <dbReference type="NCBI Taxonomy" id="2666100"/>
    <lineage>
        <taxon>Bacteria</taxon>
        <taxon>Pseudomonadati</taxon>
        <taxon>Pseudomonadota</taxon>
        <taxon>Betaproteobacteria</taxon>
        <taxon>Neisseriales</taxon>
        <taxon>Neisseriaceae</taxon>
        <taxon>Neisseria</taxon>
    </lineage>
</organism>
<evidence type="ECO:0000256" key="1">
    <source>
        <dbReference type="SAM" id="Phobius"/>
    </source>
</evidence>
<dbReference type="AlphaFoldDB" id="A0A7X2GXA0"/>
<feature type="transmembrane region" description="Helical" evidence="1">
    <location>
        <begin position="37"/>
        <end position="56"/>
    </location>
</feature>
<dbReference type="RefSeq" id="WP_154143213.1">
    <property type="nucleotide sequence ID" value="NZ_WJXO01000001.1"/>
</dbReference>
<proteinExistence type="predicted"/>
<keyword evidence="1" id="KW-0472">Membrane</keyword>
<evidence type="ECO:0000313" key="2">
    <source>
        <dbReference type="EMBL" id="MRN37585.1"/>
    </source>
</evidence>